<organism evidence="1 2">
    <name type="scientific">Brachionus plicatilis</name>
    <name type="common">Marine rotifer</name>
    <name type="synonym">Brachionus muelleri</name>
    <dbReference type="NCBI Taxonomy" id="10195"/>
    <lineage>
        <taxon>Eukaryota</taxon>
        <taxon>Metazoa</taxon>
        <taxon>Spiralia</taxon>
        <taxon>Gnathifera</taxon>
        <taxon>Rotifera</taxon>
        <taxon>Eurotatoria</taxon>
        <taxon>Monogononta</taxon>
        <taxon>Pseudotrocha</taxon>
        <taxon>Ploima</taxon>
        <taxon>Brachionidae</taxon>
        <taxon>Brachionus</taxon>
    </lineage>
</organism>
<dbReference type="Proteomes" id="UP000276133">
    <property type="component" value="Unassembled WGS sequence"/>
</dbReference>
<protein>
    <submittedName>
        <fullName evidence="1">Uncharacterized protein</fullName>
    </submittedName>
</protein>
<proteinExistence type="predicted"/>
<gene>
    <name evidence="1" type="ORF">BpHYR1_054334</name>
</gene>
<reference evidence="1 2" key="1">
    <citation type="journal article" date="2018" name="Sci. Rep.">
        <title>Genomic signatures of local adaptation to the degree of environmental predictability in rotifers.</title>
        <authorList>
            <person name="Franch-Gras L."/>
            <person name="Hahn C."/>
            <person name="Garcia-Roger E.M."/>
            <person name="Carmona M.J."/>
            <person name="Serra M."/>
            <person name="Gomez A."/>
        </authorList>
    </citation>
    <scope>NUCLEOTIDE SEQUENCE [LARGE SCALE GENOMIC DNA]</scope>
    <source>
        <strain evidence="1">HYR1</strain>
    </source>
</reference>
<evidence type="ECO:0000313" key="1">
    <source>
        <dbReference type="EMBL" id="RNA30485.1"/>
    </source>
</evidence>
<dbReference type="EMBL" id="REGN01002084">
    <property type="protein sequence ID" value="RNA30485.1"/>
    <property type="molecule type" value="Genomic_DNA"/>
</dbReference>
<comment type="caution">
    <text evidence="1">The sequence shown here is derived from an EMBL/GenBank/DDBJ whole genome shotgun (WGS) entry which is preliminary data.</text>
</comment>
<name>A0A3M7S4C7_BRAPC</name>
<sequence>MSQDFNFILILFNIEYQKKKLILKIFTNKLIDFDVFIRQKLLIKTYGYRPFPRPILVIFLAESLFSTLKARPGTMIKSKAVSSAFSKLDTSLN</sequence>
<accession>A0A3M7S4C7</accession>
<evidence type="ECO:0000313" key="2">
    <source>
        <dbReference type="Proteomes" id="UP000276133"/>
    </source>
</evidence>
<keyword evidence="2" id="KW-1185">Reference proteome</keyword>
<dbReference type="AlphaFoldDB" id="A0A3M7S4C7"/>